<sequence>MVKDAVEKFLNLKFNMTNQKVINDSINDNPVPALANVHICRIAEEMCFLQIYQKFEKFDINFEARRIKRILDIISNPKWRGEWIESSRDKQFENIFDNVINRSPESVDSIPSTSTSTSTSDGNRRSRSSDTVVEELGTENVNINNGTPSSPPQIVATNLKMSEVMTIYDEKYPILSQMLRFYSNLTKLRNETYKDAEISVTYQKNFNWKLYSDLNIFEKEKAATLLKDFPFFADLSHIDKSFLLNRFWTSFWFFERICDTLVTFGDTSKGNFVMLQDKSIYDLDALIKENNFGNRKEWKKVEEILFGYWKRMLKMMKELKPDILEIMYIFCCILWNLSFLNVNLSEDGEEVVRRGRLIIHTEMREFYDFDDSRWQRIHSLQNILLLTEKSVKEYKKSYVVVVA</sequence>
<dbReference type="InterPro" id="IPR035500">
    <property type="entry name" value="NHR-like_dom_sf"/>
</dbReference>
<dbReference type="PROSITE" id="PS51843">
    <property type="entry name" value="NR_LBD"/>
    <property type="match status" value="1"/>
</dbReference>
<dbReference type="Pfam" id="PF00104">
    <property type="entry name" value="Hormone_recep"/>
    <property type="match status" value="1"/>
</dbReference>
<evidence type="ECO:0000256" key="2">
    <source>
        <dbReference type="ARBA" id="ARBA00023163"/>
    </source>
</evidence>
<keyword evidence="6" id="KW-1185">Reference proteome</keyword>
<accession>A0A914YWQ3</accession>
<evidence type="ECO:0000259" key="5">
    <source>
        <dbReference type="PROSITE" id="PS51843"/>
    </source>
</evidence>
<reference evidence="7" key="1">
    <citation type="submission" date="2022-11" db="UniProtKB">
        <authorList>
            <consortium name="WormBaseParasite"/>
        </authorList>
    </citation>
    <scope>IDENTIFICATION</scope>
</reference>
<name>A0A914YWQ3_9BILA</name>
<dbReference type="InterPro" id="IPR000536">
    <property type="entry name" value="Nucl_hrmn_rcpt_lig-bd"/>
</dbReference>
<evidence type="ECO:0000256" key="4">
    <source>
        <dbReference type="SAM" id="MobiDB-lite"/>
    </source>
</evidence>
<evidence type="ECO:0000256" key="1">
    <source>
        <dbReference type="ARBA" id="ARBA00023015"/>
    </source>
</evidence>
<organism evidence="6 7">
    <name type="scientific">Panagrolaimus superbus</name>
    <dbReference type="NCBI Taxonomy" id="310955"/>
    <lineage>
        <taxon>Eukaryota</taxon>
        <taxon>Metazoa</taxon>
        <taxon>Ecdysozoa</taxon>
        <taxon>Nematoda</taxon>
        <taxon>Chromadorea</taxon>
        <taxon>Rhabditida</taxon>
        <taxon>Tylenchina</taxon>
        <taxon>Panagrolaimomorpha</taxon>
        <taxon>Panagrolaimoidea</taxon>
        <taxon>Panagrolaimidae</taxon>
        <taxon>Panagrolaimus</taxon>
    </lineage>
</organism>
<protein>
    <submittedName>
        <fullName evidence="7">NR LBD domain-containing protein</fullName>
    </submittedName>
</protein>
<dbReference type="PANTHER" id="PTHR46011">
    <property type="entry name" value="NUCLEAR HORMONE RECEPTOR FAMILY MEMBER NHR-86-RELATED"/>
    <property type="match status" value="1"/>
</dbReference>
<dbReference type="SUPFAM" id="SSF48508">
    <property type="entry name" value="Nuclear receptor ligand-binding domain"/>
    <property type="match status" value="1"/>
</dbReference>
<dbReference type="Proteomes" id="UP000887577">
    <property type="component" value="Unplaced"/>
</dbReference>
<keyword evidence="3" id="KW-0675">Receptor</keyword>
<keyword evidence="1" id="KW-0805">Transcription regulation</keyword>
<feature type="region of interest" description="Disordered" evidence="4">
    <location>
        <begin position="106"/>
        <end position="132"/>
    </location>
</feature>
<dbReference type="Gene3D" id="1.10.565.10">
    <property type="entry name" value="Retinoid X Receptor"/>
    <property type="match status" value="1"/>
</dbReference>
<feature type="domain" description="NR LBD" evidence="5">
    <location>
        <begin position="177"/>
        <end position="403"/>
    </location>
</feature>
<dbReference type="WBParaSite" id="PSU_v2.g4534.t1">
    <property type="protein sequence ID" value="PSU_v2.g4534.t1"/>
    <property type="gene ID" value="PSU_v2.g4534"/>
</dbReference>
<dbReference type="SMART" id="SM00430">
    <property type="entry name" value="HOLI"/>
    <property type="match status" value="1"/>
</dbReference>
<evidence type="ECO:0000256" key="3">
    <source>
        <dbReference type="ARBA" id="ARBA00023170"/>
    </source>
</evidence>
<proteinExistence type="predicted"/>
<dbReference type="AlphaFoldDB" id="A0A914YWQ3"/>
<evidence type="ECO:0000313" key="7">
    <source>
        <dbReference type="WBParaSite" id="PSU_v2.g4534.t1"/>
    </source>
</evidence>
<keyword evidence="2" id="KW-0804">Transcription</keyword>
<evidence type="ECO:0000313" key="6">
    <source>
        <dbReference type="Proteomes" id="UP000887577"/>
    </source>
</evidence>
<feature type="compositionally biased region" description="Low complexity" evidence="4">
    <location>
        <begin position="106"/>
        <end position="121"/>
    </location>
</feature>